<dbReference type="PRINTS" id="PR00111">
    <property type="entry name" value="ABHYDROLASE"/>
</dbReference>
<dbReference type="Gene3D" id="3.40.50.1820">
    <property type="entry name" value="alpha/beta hydrolase"/>
    <property type="match status" value="1"/>
</dbReference>
<dbReference type="InterPro" id="IPR029058">
    <property type="entry name" value="AB_hydrolase_fold"/>
</dbReference>
<dbReference type="PRINTS" id="PR00412">
    <property type="entry name" value="EPOXHYDRLASE"/>
</dbReference>
<evidence type="ECO:0000313" key="3">
    <source>
        <dbReference type="Proteomes" id="UP001151081"/>
    </source>
</evidence>
<dbReference type="EMBL" id="JAGTJJ010000029">
    <property type="protein sequence ID" value="MDC3985534.1"/>
    <property type="molecule type" value="Genomic_DNA"/>
</dbReference>
<comment type="caution">
    <text evidence="2">The sequence shown here is derived from an EMBL/GenBank/DDBJ whole genome shotgun (WGS) entry which is preliminary data.</text>
</comment>
<keyword evidence="2" id="KW-0378">Hydrolase</keyword>
<evidence type="ECO:0000313" key="2">
    <source>
        <dbReference type="EMBL" id="MDC3985534.1"/>
    </source>
</evidence>
<reference evidence="2 3" key="1">
    <citation type="submission" date="2021-04" db="EMBL/GenBank/DDBJ databases">
        <title>Genome analysis of Polyangium sp.</title>
        <authorList>
            <person name="Li Y."/>
            <person name="Wang J."/>
        </authorList>
    </citation>
    <scope>NUCLEOTIDE SEQUENCE [LARGE SCALE GENOMIC DNA]</scope>
    <source>
        <strain evidence="2 3">SDU14</strain>
    </source>
</reference>
<organism evidence="2 3">
    <name type="scientific">Polyangium jinanense</name>
    <dbReference type="NCBI Taxonomy" id="2829994"/>
    <lineage>
        <taxon>Bacteria</taxon>
        <taxon>Pseudomonadati</taxon>
        <taxon>Myxococcota</taxon>
        <taxon>Polyangia</taxon>
        <taxon>Polyangiales</taxon>
        <taxon>Polyangiaceae</taxon>
        <taxon>Polyangium</taxon>
    </lineage>
</organism>
<evidence type="ECO:0000259" key="1">
    <source>
        <dbReference type="Pfam" id="PF00561"/>
    </source>
</evidence>
<dbReference type="GO" id="GO:0016020">
    <property type="term" value="C:membrane"/>
    <property type="evidence" value="ECO:0007669"/>
    <property type="project" value="TreeGrafter"/>
</dbReference>
<dbReference type="PANTHER" id="PTHR43798">
    <property type="entry name" value="MONOACYLGLYCEROL LIPASE"/>
    <property type="match status" value="1"/>
</dbReference>
<sequence>MVQSGSGLVFVNGIRLYIHRFQPASARPSGLTVLLLHGYLDSGATWDLVAEPLARAGHDVLAPDLRGFGESDSVGAGGYYHFPDYVSDLSSLLDILAPKRLALVGHSMGGTIAALFAGARPQRVDQLVLLEGLGAPASEPSTAVDRMRTWLDDMRSLDRTPRPVGSFDEALDRLARRHPQVPRAILESRARLLTRTHSGRLSWAYDAMHRTTAPVPFHLESFKCFLRRITAPTLYVSGGVNGLRLPDEAERLACIPSTLHVDLPEAGHMMHWTAPEVLAERLLRFFASPPESRPAPLR</sequence>
<gene>
    <name evidence="2" type="ORF">KEG57_33960</name>
</gene>
<proteinExistence type="predicted"/>
<dbReference type="InterPro" id="IPR050266">
    <property type="entry name" value="AB_hydrolase_sf"/>
</dbReference>
<dbReference type="AlphaFoldDB" id="A0A9X4AUR7"/>
<dbReference type="PANTHER" id="PTHR43798:SF33">
    <property type="entry name" value="HYDROLASE, PUTATIVE (AFU_ORTHOLOGUE AFUA_2G14860)-RELATED"/>
    <property type="match status" value="1"/>
</dbReference>
<name>A0A9X4AUR7_9BACT</name>
<dbReference type="RefSeq" id="WP_272421612.1">
    <property type="nucleotide sequence ID" value="NZ_JAGTJJ010000029.1"/>
</dbReference>
<keyword evidence="3" id="KW-1185">Reference proteome</keyword>
<accession>A0A9X4AUR7</accession>
<protein>
    <submittedName>
        <fullName evidence="2">Alpha/beta hydrolase</fullName>
    </submittedName>
</protein>
<dbReference type="Pfam" id="PF00561">
    <property type="entry name" value="Abhydrolase_1"/>
    <property type="match status" value="1"/>
</dbReference>
<dbReference type="GO" id="GO:0016787">
    <property type="term" value="F:hydrolase activity"/>
    <property type="evidence" value="ECO:0007669"/>
    <property type="project" value="UniProtKB-KW"/>
</dbReference>
<feature type="domain" description="AB hydrolase-1" evidence="1">
    <location>
        <begin position="32"/>
        <end position="275"/>
    </location>
</feature>
<dbReference type="Proteomes" id="UP001151081">
    <property type="component" value="Unassembled WGS sequence"/>
</dbReference>
<dbReference type="InterPro" id="IPR000073">
    <property type="entry name" value="AB_hydrolase_1"/>
</dbReference>
<dbReference type="SUPFAM" id="SSF53474">
    <property type="entry name" value="alpha/beta-Hydrolases"/>
    <property type="match status" value="1"/>
</dbReference>
<dbReference type="InterPro" id="IPR000639">
    <property type="entry name" value="Epox_hydrolase-like"/>
</dbReference>